<reference evidence="9" key="1">
    <citation type="submission" date="2021-01" db="EMBL/GenBank/DDBJ databases">
        <authorList>
            <person name="Corre E."/>
            <person name="Pelletier E."/>
            <person name="Niang G."/>
            <person name="Scheremetjew M."/>
            <person name="Finn R."/>
            <person name="Kale V."/>
            <person name="Holt S."/>
            <person name="Cochrane G."/>
            <person name="Meng A."/>
            <person name="Brown T."/>
            <person name="Cohen L."/>
        </authorList>
    </citation>
    <scope>NUCLEOTIDE SEQUENCE</scope>
    <source>
        <strain evidence="9">CCMP3346</strain>
    </source>
</reference>
<accession>A0A7S1KES0</accession>
<keyword evidence="3 7" id="KW-0812">Transmembrane</keyword>
<proteinExistence type="predicted"/>
<feature type="transmembrane region" description="Helical" evidence="7">
    <location>
        <begin position="215"/>
        <end position="235"/>
    </location>
</feature>
<evidence type="ECO:0000313" key="9">
    <source>
        <dbReference type="EMBL" id="CAD9071764.1"/>
    </source>
</evidence>
<keyword evidence="4 7" id="KW-1133">Transmembrane helix</keyword>
<dbReference type="InterPro" id="IPR015414">
    <property type="entry name" value="TMEM64"/>
</dbReference>
<evidence type="ECO:0000259" key="8">
    <source>
        <dbReference type="Pfam" id="PF09335"/>
    </source>
</evidence>
<evidence type="ECO:0000256" key="5">
    <source>
        <dbReference type="ARBA" id="ARBA00023136"/>
    </source>
</evidence>
<dbReference type="GO" id="GO:0005886">
    <property type="term" value="C:plasma membrane"/>
    <property type="evidence" value="ECO:0007669"/>
    <property type="project" value="UniProtKB-SubCell"/>
</dbReference>
<evidence type="ECO:0000256" key="3">
    <source>
        <dbReference type="ARBA" id="ARBA00022692"/>
    </source>
</evidence>
<evidence type="ECO:0000256" key="7">
    <source>
        <dbReference type="SAM" id="Phobius"/>
    </source>
</evidence>
<feature type="transmembrane region" description="Helical" evidence="7">
    <location>
        <begin position="52"/>
        <end position="75"/>
    </location>
</feature>
<dbReference type="Pfam" id="PF09335">
    <property type="entry name" value="VTT_dom"/>
    <property type="match status" value="1"/>
</dbReference>
<feature type="region of interest" description="Disordered" evidence="6">
    <location>
        <begin position="300"/>
        <end position="326"/>
    </location>
</feature>
<dbReference type="EMBL" id="HBGB01045624">
    <property type="protein sequence ID" value="CAD9071764.1"/>
    <property type="molecule type" value="Transcribed_RNA"/>
</dbReference>
<dbReference type="PANTHER" id="PTHR12677">
    <property type="entry name" value="GOLGI APPARATUS MEMBRANE PROTEIN TVP38-RELATED"/>
    <property type="match status" value="1"/>
</dbReference>
<evidence type="ECO:0000256" key="2">
    <source>
        <dbReference type="ARBA" id="ARBA00022475"/>
    </source>
</evidence>
<dbReference type="AlphaFoldDB" id="A0A7S1KES0"/>
<protein>
    <recommendedName>
        <fullName evidence="8">VTT domain-containing protein</fullName>
    </recommendedName>
</protein>
<evidence type="ECO:0000256" key="1">
    <source>
        <dbReference type="ARBA" id="ARBA00004651"/>
    </source>
</evidence>
<comment type="subcellular location">
    <subcellularLocation>
        <location evidence="1">Cell membrane</location>
        <topology evidence="1">Multi-pass membrane protein</topology>
    </subcellularLocation>
</comment>
<sequence>MRPRHTMLQQESAANGGAVYQPLTRPDAVDHPTAAEEGRAASSTGSSIMTNVARVAVVCLLLSVLLFVLIDSFAYRQLEHLLVEFVSWVRGSGAKGVGLFVGVYALAVVLFIPASVLTLGAGFAFVSAYGLAEGLAIAISAVFVGASIGAVLAFGLARYVFRGCVRRLSESNRLLAAVDKAVEQGGLYINVLMRLSPMIPFTLFNYVMGSSRCRFVDYLVGLGGILPGTIAYVYIGALPASAASGSQGVSGHESALAHATESSTAVVIRHVFLVLGLIAMVGALVVISRLARRALTDALSEDSQHEPLRRDEVEGSEEQDTDKRTT</sequence>
<name>A0A7S1KES0_9ALVE</name>
<feature type="transmembrane region" description="Helical" evidence="7">
    <location>
        <begin position="135"/>
        <end position="161"/>
    </location>
</feature>
<dbReference type="InterPro" id="IPR032816">
    <property type="entry name" value="VTT_dom"/>
</dbReference>
<gene>
    <name evidence="9" type="ORF">VBRA1451_LOCUS26847</name>
</gene>
<dbReference type="PANTHER" id="PTHR12677:SF59">
    <property type="entry name" value="GOLGI APPARATUS MEMBRANE PROTEIN TVP38-RELATED"/>
    <property type="match status" value="1"/>
</dbReference>
<keyword evidence="5 7" id="KW-0472">Membrane</keyword>
<organism evidence="9">
    <name type="scientific">Vitrella brassicaformis</name>
    <dbReference type="NCBI Taxonomy" id="1169539"/>
    <lineage>
        <taxon>Eukaryota</taxon>
        <taxon>Sar</taxon>
        <taxon>Alveolata</taxon>
        <taxon>Colpodellida</taxon>
        <taxon>Vitrellaceae</taxon>
        <taxon>Vitrella</taxon>
    </lineage>
</organism>
<evidence type="ECO:0000256" key="6">
    <source>
        <dbReference type="SAM" id="MobiDB-lite"/>
    </source>
</evidence>
<feature type="domain" description="VTT" evidence="8">
    <location>
        <begin position="112"/>
        <end position="237"/>
    </location>
</feature>
<evidence type="ECO:0000256" key="4">
    <source>
        <dbReference type="ARBA" id="ARBA00022989"/>
    </source>
</evidence>
<keyword evidence="2" id="KW-1003">Cell membrane</keyword>
<feature type="transmembrane region" description="Helical" evidence="7">
    <location>
        <begin position="267"/>
        <end position="287"/>
    </location>
</feature>
<feature type="transmembrane region" description="Helical" evidence="7">
    <location>
        <begin position="96"/>
        <end position="129"/>
    </location>
</feature>
<feature type="compositionally biased region" description="Basic and acidic residues" evidence="6">
    <location>
        <begin position="302"/>
        <end position="313"/>
    </location>
</feature>